<dbReference type="AlphaFoldDB" id="A0A8K0CJR5"/>
<name>A0A8K0CJR5_IGNLU</name>
<sequence length="81" mass="9251">VYADGYVPHEVEFMVVNDHPTLLNVTLHTAKRKDGVYYRPQQPPYHHHHHHGPTIIAQNQRNGIFSSISNGFNNFVSSIFG</sequence>
<reference evidence="1" key="1">
    <citation type="submission" date="2019-08" db="EMBL/GenBank/DDBJ databases">
        <title>The genome of the North American firefly Photinus pyralis.</title>
        <authorList>
            <consortium name="Photinus pyralis genome working group"/>
            <person name="Fallon T.R."/>
            <person name="Sander Lower S.E."/>
            <person name="Weng J.-K."/>
        </authorList>
    </citation>
    <scope>NUCLEOTIDE SEQUENCE</scope>
    <source>
        <strain evidence="1">TRF0915ILg1</strain>
        <tissue evidence="1">Whole body</tissue>
    </source>
</reference>
<keyword evidence="2" id="KW-1185">Reference proteome</keyword>
<dbReference type="Proteomes" id="UP000801492">
    <property type="component" value="Unassembled WGS sequence"/>
</dbReference>
<feature type="non-terminal residue" evidence="1">
    <location>
        <position position="1"/>
    </location>
</feature>
<evidence type="ECO:0000313" key="1">
    <source>
        <dbReference type="EMBL" id="KAF2886532.1"/>
    </source>
</evidence>
<protein>
    <submittedName>
        <fullName evidence="1">Uncharacterized protein</fullName>
    </submittedName>
</protein>
<dbReference type="OrthoDB" id="10249045at2759"/>
<proteinExistence type="predicted"/>
<organism evidence="1 2">
    <name type="scientific">Ignelater luminosus</name>
    <name type="common">Cucubano</name>
    <name type="synonym">Pyrophorus luminosus</name>
    <dbReference type="NCBI Taxonomy" id="2038154"/>
    <lineage>
        <taxon>Eukaryota</taxon>
        <taxon>Metazoa</taxon>
        <taxon>Ecdysozoa</taxon>
        <taxon>Arthropoda</taxon>
        <taxon>Hexapoda</taxon>
        <taxon>Insecta</taxon>
        <taxon>Pterygota</taxon>
        <taxon>Neoptera</taxon>
        <taxon>Endopterygota</taxon>
        <taxon>Coleoptera</taxon>
        <taxon>Polyphaga</taxon>
        <taxon>Elateriformia</taxon>
        <taxon>Elateroidea</taxon>
        <taxon>Elateridae</taxon>
        <taxon>Agrypninae</taxon>
        <taxon>Pyrophorini</taxon>
        <taxon>Ignelater</taxon>
    </lineage>
</organism>
<evidence type="ECO:0000313" key="2">
    <source>
        <dbReference type="Proteomes" id="UP000801492"/>
    </source>
</evidence>
<comment type="caution">
    <text evidence="1">The sequence shown here is derived from an EMBL/GenBank/DDBJ whole genome shotgun (WGS) entry which is preliminary data.</text>
</comment>
<accession>A0A8K0CJR5</accession>
<gene>
    <name evidence="1" type="ORF">ILUMI_19641</name>
</gene>
<dbReference type="EMBL" id="VTPC01087391">
    <property type="protein sequence ID" value="KAF2886532.1"/>
    <property type="molecule type" value="Genomic_DNA"/>
</dbReference>